<protein>
    <submittedName>
        <fullName evidence="5 6">Uncharacterized protein</fullName>
    </submittedName>
</protein>
<dbReference type="eggNOG" id="KOG4177">
    <property type="taxonomic scope" value="Eukaryota"/>
</dbReference>
<keyword evidence="7" id="KW-1185">Reference proteome</keyword>
<reference evidence="5 7" key="1">
    <citation type="journal article" date="2012" name="Nature">
        <title>Algal genomes reveal evolutionary mosaicism and the fate of nucleomorphs.</title>
        <authorList>
            <consortium name="DOE Joint Genome Institute"/>
            <person name="Curtis B.A."/>
            <person name="Tanifuji G."/>
            <person name="Burki F."/>
            <person name="Gruber A."/>
            <person name="Irimia M."/>
            <person name="Maruyama S."/>
            <person name="Arias M.C."/>
            <person name="Ball S.G."/>
            <person name="Gile G.H."/>
            <person name="Hirakawa Y."/>
            <person name="Hopkins J.F."/>
            <person name="Kuo A."/>
            <person name="Rensing S.A."/>
            <person name="Schmutz J."/>
            <person name="Symeonidi A."/>
            <person name="Elias M."/>
            <person name="Eveleigh R.J."/>
            <person name="Herman E.K."/>
            <person name="Klute M.J."/>
            <person name="Nakayama T."/>
            <person name="Obornik M."/>
            <person name="Reyes-Prieto A."/>
            <person name="Armbrust E.V."/>
            <person name="Aves S.J."/>
            <person name="Beiko R.G."/>
            <person name="Coutinho P."/>
            <person name="Dacks J.B."/>
            <person name="Durnford D.G."/>
            <person name="Fast N.M."/>
            <person name="Green B.R."/>
            <person name="Grisdale C.J."/>
            <person name="Hempel F."/>
            <person name="Henrissat B."/>
            <person name="Hoppner M.P."/>
            <person name="Ishida K."/>
            <person name="Kim E."/>
            <person name="Koreny L."/>
            <person name="Kroth P.G."/>
            <person name="Liu Y."/>
            <person name="Malik S.B."/>
            <person name="Maier U.G."/>
            <person name="McRose D."/>
            <person name="Mock T."/>
            <person name="Neilson J.A."/>
            <person name="Onodera N.T."/>
            <person name="Poole A.M."/>
            <person name="Pritham E.J."/>
            <person name="Richards T.A."/>
            <person name="Rocap G."/>
            <person name="Roy S.W."/>
            <person name="Sarai C."/>
            <person name="Schaack S."/>
            <person name="Shirato S."/>
            <person name="Slamovits C.H."/>
            <person name="Spencer D.F."/>
            <person name="Suzuki S."/>
            <person name="Worden A.Z."/>
            <person name="Zauner S."/>
            <person name="Barry K."/>
            <person name="Bell C."/>
            <person name="Bharti A.K."/>
            <person name="Crow J.A."/>
            <person name="Grimwood J."/>
            <person name="Kramer R."/>
            <person name="Lindquist E."/>
            <person name="Lucas S."/>
            <person name="Salamov A."/>
            <person name="McFadden G.I."/>
            <person name="Lane C.E."/>
            <person name="Keeling P.J."/>
            <person name="Gray M.W."/>
            <person name="Grigoriev I.V."/>
            <person name="Archibald J.M."/>
        </authorList>
    </citation>
    <scope>NUCLEOTIDE SEQUENCE</scope>
    <source>
        <strain evidence="5 7">CCMP2712</strain>
    </source>
</reference>
<feature type="repeat" description="ANK" evidence="3">
    <location>
        <begin position="220"/>
        <end position="249"/>
    </location>
</feature>
<evidence type="ECO:0000313" key="6">
    <source>
        <dbReference type="EnsemblProtists" id="EKX33971"/>
    </source>
</evidence>
<evidence type="ECO:0000256" key="3">
    <source>
        <dbReference type="PROSITE-ProRule" id="PRU00023"/>
    </source>
</evidence>
<dbReference type="GeneID" id="17290724"/>
<dbReference type="EMBL" id="JH993123">
    <property type="protein sequence ID" value="EKX33971.1"/>
    <property type="molecule type" value="Genomic_DNA"/>
</dbReference>
<dbReference type="KEGG" id="gtt:GUITHDRAFT_166328"/>
<dbReference type="STRING" id="905079.L1ICJ3"/>
<dbReference type="AlphaFoldDB" id="L1ICJ3"/>
<accession>L1ICJ3</accession>
<feature type="coiled-coil region" evidence="4">
    <location>
        <begin position="2"/>
        <end position="29"/>
    </location>
</feature>
<dbReference type="InterPro" id="IPR050889">
    <property type="entry name" value="Dendritic_Spine_Reg/Scaffold"/>
</dbReference>
<evidence type="ECO:0000256" key="2">
    <source>
        <dbReference type="ARBA" id="ARBA00023043"/>
    </source>
</evidence>
<organism evidence="5">
    <name type="scientific">Guillardia theta (strain CCMP2712)</name>
    <name type="common">Cryptophyte</name>
    <dbReference type="NCBI Taxonomy" id="905079"/>
    <lineage>
        <taxon>Eukaryota</taxon>
        <taxon>Cryptophyceae</taxon>
        <taxon>Pyrenomonadales</taxon>
        <taxon>Geminigeraceae</taxon>
        <taxon>Guillardia</taxon>
    </lineage>
</organism>
<evidence type="ECO:0000256" key="1">
    <source>
        <dbReference type="ARBA" id="ARBA00022737"/>
    </source>
</evidence>
<dbReference type="Gene3D" id="1.25.40.20">
    <property type="entry name" value="Ankyrin repeat-containing domain"/>
    <property type="match status" value="3"/>
</dbReference>
<dbReference type="InterPro" id="IPR002110">
    <property type="entry name" value="Ankyrin_rpt"/>
</dbReference>
<dbReference type="PROSITE" id="PS50297">
    <property type="entry name" value="ANK_REP_REGION"/>
    <property type="match status" value="4"/>
</dbReference>
<gene>
    <name evidence="5" type="ORF">GUITHDRAFT_166328</name>
</gene>
<dbReference type="EnsemblProtists" id="EKX33971">
    <property type="protein sequence ID" value="EKX33971"/>
    <property type="gene ID" value="GUITHDRAFT_166328"/>
</dbReference>
<reference evidence="6" key="3">
    <citation type="submission" date="2016-03" db="UniProtKB">
        <authorList>
            <consortium name="EnsemblProtists"/>
        </authorList>
    </citation>
    <scope>IDENTIFICATION</scope>
</reference>
<feature type="repeat" description="ANK" evidence="3">
    <location>
        <begin position="150"/>
        <end position="182"/>
    </location>
</feature>
<keyword evidence="2 3" id="KW-0040">ANK repeat</keyword>
<sequence length="360" mass="38821">MAGKAKAVAMAVEEERRKAREEARDFARQTMQNLDIGGIKVDATYEEHLRSLCRNVISWVDSREGGMGTIEEFVKRLGEMKGLLELAKSEERAKEREPPLPLNVFDGEEIIVTGPDLQLTAAIKNGSMPELHRLLQLQHGRAIVNSQDARGWTALHHAVASSEYDMAKLLIRSAADVNVQDREGWTPLHLACAHDCQDAIALLLSSGAQMDAHSKELMWTPLHLSASNGNVEAARLLLRAAADVNITASNGWSPLHLAAMQGHTELAVSLMMGAEEGVENLADGGMTLEYFTGDGKTLGSGFDAGQTASCYKNARTHAQMAAAQLRVDDRKKKLAAAAAAAAAAASKGKGKGRGKEKPRR</sequence>
<proteinExistence type="predicted"/>
<dbReference type="SMART" id="SM00248">
    <property type="entry name" value="ANK"/>
    <property type="match status" value="4"/>
</dbReference>
<dbReference type="PaxDb" id="55529-EKX33971"/>
<keyword evidence="4" id="KW-0175">Coiled coil</keyword>
<feature type="repeat" description="ANK" evidence="3">
    <location>
        <begin position="183"/>
        <end position="215"/>
    </location>
</feature>
<dbReference type="OMA" id="AWAMATK"/>
<dbReference type="Pfam" id="PF12796">
    <property type="entry name" value="Ank_2"/>
    <property type="match status" value="2"/>
</dbReference>
<dbReference type="RefSeq" id="XP_005820951.1">
    <property type="nucleotide sequence ID" value="XM_005820894.1"/>
</dbReference>
<dbReference type="Proteomes" id="UP000011087">
    <property type="component" value="Unassembled WGS sequence"/>
</dbReference>
<keyword evidence="1" id="KW-0677">Repeat</keyword>
<feature type="repeat" description="ANK" evidence="3">
    <location>
        <begin position="250"/>
        <end position="272"/>
    </location>
</feature>
<reference evidence="7" key="2">
    <citation type="submission" date="2012-11" db="EMBL/GenBank/DDBJ databases">
        <authorList>
            <person name="Kuo A."/>
            <person name="Curtis B.A."/>
            <person name="Tanifuji G."/>
            <person name="Burki F."/>
            <person name="Gruber A."/>
            <person name="Irimia M."/>
            <person name="Maruyama S."/>
            <person name="Arias M.C."/>
            <person name="Ball S.G."/>
            <person name="Gile G.H."/>
            <person name="Hirakawa Y."/>
            <person name="Hopkins J.F."/>
            <person name="Rensing S.A."/>
            <person name="Schmutz J."/>
            <person name="Symeonidi A."/>
            <person name="Elias M."/>
            <person name="Eveleigh R.J."/>
            <person name="Herman E.K."/>
            <person name="Klute M.J."/>
            <person name="Nakayama T."/>
            <person name="Obornik M."/>
            <person name="Reyes-Prieto A."/>
            <person name="Armbrust E.V."/>
            <person name="Aves S.J."/>
            <person name="Beiko R.G."/>
            <person name="Coutinho P."/>
            <person name="Dacks J.B."/>
            <person name="Durnford D.G."/>
            <person name="Fast N.M."/>
            <person name="Green B.R."/>
            <person name="Grisdale C."/>
            <person name="Hempe F."/>
            <person name="Henrissat B."/>
            <person name="Hoppner M.P."/>
            <person name="Ishida K.-I."/>
            <person name="Kim E."/>
            <person name="Koreny L."/>
            <person name="Kroth P.G."/>
            <person name="Liu Y."/>
            <person name="Malik S.-B."/>
            <person name="Maier U.G."/>
            <person name="McRose D."/>
            <person name="Mock T."/>
            <person name="Neilson J.A."/>
            <person name="Onodera N.T."/>
            <person name="Poole A.M."/>
            <person name="Pritham E.J."/>
            <person name="Richards T.A."/>
            <person name="Rocap G."/>
            <person name="Roy S.W."/>
            <person name="Sarai C."/>
            <person name="Schaack S."/>
            <person name="Shirato S."/>
            <person name="Slamovits C.H."/>
            <person name="Spencer D.F."/>
            <person name="Suzuki S."/>
            <person name="Worden A.Z."/>
            <person name="Zauner S."/>
            <person name="Barry K."/>
            <person name="Bell C."/>
            <person name="Bharti A.K."/>
            <person name="Crow J.A."/>
            <person name="Grimwood J."/>
            <person name="Kramer R."/>
            <person name="Lindquist E."/>
            <person name="Lucas S."/>
            <person name="Salamov A."/>
            <person name="McFadden G.I."/>
            <person name="Lane C.E."/>
            <person name="Keeling P.J."/>
            <person name="Gray M.W."/>
            <person name="Grigoriev I.V."/>
            <person name="Archibald J.M."/>
        </authorList>
    </citation>
    <scope>NUCLEOTIDE SEQUENCE</scope>
    <source>
        <strain evidence="7">CCMP2712</strain>
    </source>
</reference>
<evidence type="ECO:0000313" key="5">
    <source>
        <dbReference type="EMBL" id="EKX33971.1"/>
    </source>
</evidence>
<dbReference type="InterPro" id="IPR036770">
    <property type="entry name" value="Ankyrin_rpt-contain_sf"/>
</dbReference>
<dbReference type="PANTHER" id="PTHR24166:SF48">
    <property type="entry name" value="PROTEIN VAPYRIN"/>
    <property type="match status" value="1"/>
</dbReference>
<dbReference type="PANTHER" id="PTHR24166">
    <property type="entry name" value="ROLLING PEBBLES, ISOFORM B"/>
    <property type="match status" value="1"/>
</dbReference>
<evidence type="ECO:0000313" key="7">
    <source>
        <dbReference type="Proteomes" id="UP000011087"/>
    </source>
</evidence>
<dbReference type="PROSITE" id="PS50088">
    <property type="entry name" value="ANK_REPEAT"/>
    <property type="match status" value="4"/>
</dbReference>
<name>L1ICJ3_GUITC</name>
<evidence type="ECO:0000256" key="4">
    <source>
        <dbReference type="SAM" id="Coils"/>
    </source>
</evidence>
<dbReference type="SUPFAM" id="SSF48403">
    <property type="entry name" value="Ankyrin repeat"/>
    <property type="match status" value="1"/>
</dbReference>
<dbReference type="OrthoDB" id="10038642at2759"/>
<dbReference type="HOGENOM" id="CLU_770387_0_0_1"/>